<feature type="compositionally biased region" description="Pro residues" evidence="3">
    <location>
        <begin position="222"/>
        <end position="231"/>
    </location>
</feature>
<feature type="compositionally biased region" description="Low complexity" evidence="3">
    <location>
        <begin position="212"/>
        <end position="221"/>
    </location>
</feature>
<dbReference type="NCBIfam" id="TIGR00621">
    <property type="entry name" value="ssb"/>
    <property type="match status" value="1"/>
</dbReference>
<gene>
    <name evidence="4" type="primary">g13043</name>
    <name evidence="4" type="ORF">VP750_LOCUS11582</name>
</gene>
<name>A0ABP1GFZ6_9CHLO</name>
<dbReference type="InterPro" id="IPR011344">
    <property type="entry name" value="ssDNA-bd"/>
</dbReference>
<organism evidence="4 5">
    <name type="scientific">Coccomyxa viridis</name>
    <dbReference type="NCBI Taxonomy" id="1274662"/>
    <lineage>
        <taxon>Eukaryota</taxon>
        <taxon>Viridiplantae</taxon>
        <taxon>Chlorophyta</taxon>
        <taxon>core chlorophytes</taxon>
        <taxon>Trebouxiophyceae</taxon>
        <taxon>Trebouxiophyceae incertae sedis</taxon>
        <taxon>Coccomyxaceae</taxon>
        <taxon>Coccomyxa</taxon>
    </lineage>
</organism>
<dbReference type="CDD" id="cd04496">
    <property type="entry name" value="SSB_OBF"/>
    <property type="match status" value="1"/>
</dbReference>
<dbReference type="SUPFAM" id="SSF50249">
    <property type="entry name" value="Nucleic acid-binding proteins"/>
    <property type="match status" value="1"/>
</dbReference>
<evidence type="ECO:0000313" key="5">
    <source>
        <dbReference type="Proteomes" id="UP001497392"/>
    </source>
</evidence>
<reference evidence="4 5" key="1">
    <citation type="submission" date="2024-06" db="EMBL/GenBank/DDBJ databases">
        <authorList>
            <person name="Kraege A."/>
            <person name="Thomma B."/>
        </authorList>
    </citation>
    <scope>NUCLEOTIDE SEQUENCE [LARGE SCALE GENOMIC DNA]</scope>
</reference>
<dbReference type="PANTHER" id="PTHR10302">
    <property type="entry name" value="SINGLE-STRANDED DNA-BINDING PROTEIN"/>
    <property type="match status" value="1"/>
</dbReference>
<feature type="region of interest" description="Disordered" evidence="3">
    <location>
        <begin position="208"/>
        <end position="252"/>
    </location>
</feature>
<keyword evidence="5" id="KW-1185">Reference proteome</keyword>
<evidence type="ECO:0000256" key="1">
    <source>
        <dbReference type="ARBA" id="ARBA00023125"/>
    </source>
</evidence>
<proteinExistence type="predicted"/>
<comment type="caution">
    <text evidence="4">The sequence shown here is derived from an EMBL/GenBank/DDBJ whole genome shotgun (WGS) entry which is preliminary data.</text>
</comment>
<dbReference type="PROSITE" id="PS50935">
    <property type="entry name" value="SSB"/>
    <property type="match status" value="1"/>
</dbReference>
<evidence type="ECO:0000313" key="4">
    <source>
        <dbReference type="EMBL" id="CAL5229676.1"/>
    </source>
</evidence>
<dbReference type="Gene3D" id="2.40.50.140">
    <property type="entry name" value="Nucleic acid-binding proteins"/>
    <property type="match status" value="1"/>
</dbReference>
<dbReference type="Pfam" id="PF00436">
    <property type="entry name" value="SSB"/>
    <property type="match status" value="1"/>
</dbReference>
<dbReference type="Proteomes" id="UP001497392">
    <property type="component" value="Unassembled WGS sequence"/>
</dbReference>
<dbReference type="InterPro" id="IPR012340">
    <property type="entry name" value="NA-bd_OB-fold"/>
</dbReference>
<sequence length="326" mass="36804">MLMRMVTGFASSLSRSRNVLAAPPVYLCRMQPAPRIRPYRMRFRSSMALSALQASPSASLEEESQGFPASSEPEIREVDFDPRLVNSVGLLGRLGSPFSLRRINDRYTVASANLAVSRGSKKDGQEPQTDWFTLEVWNKLAELTSQQLDKGMQIQVVGRLKTETWTDKVTNQPRKTIKIVADQVNRVRSIGQGYGYGDVQRMQAPQPDMWEQQNAAQQPQSMPAPPPPPPAQEDDFVGGSSQSFFGEMPPRGANVGVAEKKWMEFFDNPNAYWDNRQNKRNPRAPDFKHKDEKDTVLWLDSRDTPSWVPAQMQKAGMEVDNDQIPF</sequence>
<evidence type="ECO:0000256" key="3">
    <source>
        <dbReference type="SAM" id="MobiDB-lite"/>
    </source>
</evidence>
<dbReference type="EMBL" id="CAXHTA020000021">
    <property type="protein sequence ID" value="CAL5229676.1"/>
    <property type="molecule type" value="Genomic_DNA"/>
</dbReference>
<dbReference type="PANTHER" id="PTHR10302:SF0">
    <property type="entry name" value="SINGLE-STRANDED DNA-BINDING PROTEIN, MITOCHONDRIAL"/>
    <property type="match status" value="1"/>
</dbReference>
<dbReference type="InterPro" id="IPR000424">
    <property type="entry name" value="Primosome_PriB/ssb"/>
</dbReference>
<feature type="region of interest" description="Disordered" evidence="3">
    <location>
        <begin position="54"/>
        <end position="73"/>
    </location>
</feature>
<keyword evidence="1 2" id="KW-0238">DNA-binding</keyword>
<protein>
    <submittedName>
        <fullName evidence="4">G13043 protein</fullName>
    </submittedName>
</protein>
<accession>A0ABP1GFZ6</accession>
<evidence type="ECO:0000256" key="2">
    <source>
        <dbReference type="PROSITE-ProRule" id="PRU00252"/>
    </source>
</evidence>